<dbReference type="Pfam" id="PF12874">
    <property type="entry name" value="zf-met"/>
    <property type="match status" value="1"/>
</dbReference>
<feature type="region of interest" description="Disordered" evidence="6">
    <location>
        <begin position="103"/>
        <end position="123"/>
    </location>
</feature>
<proteinExistence type="predicted"/>
<dbReference type="PROSITE" id="PS50157">
    <property type="entry name" value="ZINC_FINGER_C2H2_2"/>
    <property type="match status" value="3"/>
</dbReference>
<reference evidence="8 9" key="1">
    <citation type="submission" date="2014-04" db="EMBL/GenBank/DDBJ databases">
        <authorList>
            <consortium name="DOE Joint Genome Institute"/>
            <person name="Kuo A."/>
            <person name="Tarkka M."/>
            <person name="Buscot F."/>
            <person name="Kohler A."/>
            <person name="Nagy L.G."/>
            <person name="Floudas D."/>
            <person name="Copeland A."/>
            <person name="Barry K.W."/>
            <person name="Cichocki N."/>
            <person name="Veneault-Fourrey C."/>
            <person name="LaButti K."/>
            <person name="Lindquist E.A."/>
            <person name="Lipzen A."/>
            <person name="Lundell T."/>
            <person name="Morin E."/>
            <person name="Murat C."/>
            <person name="Sun H."/>
            <person name="Tunlid A."/>
            <person name="Henrissat B."/>
            <person name="Grigoriev I.V."/>
            <person name="Hibbett D.S."/>
            <person name="Martin F."/>
            <person name="Nordberg H.P."/>
            <person name="Cantor M.N."/>
            <person name="Hua S.X."/>
        </authorList>
    </citation>
    <scope>NUCLEOTIDE SEQUENCE [LARGE SCALE GENOMIC DNA]</scope>
    <source>
        <strain evidence="8 9">F 1598</strain>
    </source>
</reference>
<feature type="domain" description="C2H2-type" evidence="7">
    <location>
        <begin position="53"/>
        <end position="80"/>
    </location>
</feature>
<evidence type="ECO:0000256" key="6">
    <source>
        <dbReference type="SAM" id="MobiDB-lite"/>
    </source>
</evidence>
<keyword evidence="4" id="KW-0862">Zinc</keyword>
<keyword evidence="9" id="KW-1185">Reference proteome</keyword>
<reference evidence="9" key="2">
    <citation type="submission" date="2015-01" db="EMBL/GenBank/DDBJ databases">
        <title>Evolutionary Origins and Diversification of the Mycorrhizal Mutualists.</title>
        <authorList>
            <consortium name="DOE Joint Genome Institute"/>
            <consortium name="Mycorrhizal Genomics Consortium"/>
            <person name="Kohler A."/>
            <person name="Kuo A."/>
            <person name="Nagy L.G."/>
            <person name="Floudas D."/>
            <person name="Copeland A."/>
            <person name="Barry K.W."/>
            <person name="Cichocki N."/>
            <person name="Veneault-Fourrey C."/>
            <person name="LaButti K."/>
            <person name="Lindquist E.A."/>
            <person name="Lipzen A."/>
            <person name="Lundell T."/>
            <person name="Morin E."/>
            <person name="Murat C."/>
            <person name="Riley R."/>
            <person name="Ohm R."/>
            <person name="Sun H."/>
            <person name="Tunlid A."/>
            <person name="Henrissat B."/>
            <person name="Grigoriev I.V."/>
            <person name="Hibbett D.S."/>
            <person name="Martin F."/>
        </authorList>
    </citation>
    <scope>NUCLEOTIDE SEQUENCE [LARGE SCALE GENOMIC DNA]</scope>
    <source>
        <strain evidence="9">F 1598</strain>
    </source>
</reference>
<evidence type="ECO:0000256" key="2">
    <source>
        <dbReference type="ARBA" id="ARBA00022737"/>
    </source>
</evidence>
<dbReference type="GO" id="GO:0000981">
    <property type="term" value="F:DNA-binding transcription factor activity, RNA polymerase II-specific"/>
    <property type="evidence" value="ECO:0007669"/>
    <property type="project" value="TreeGrafter"/>
</dbReference>
<name>A0A0C3AU89_PILCF</name>
<dbReference type="Proteomes" id="UP000054166">
    <property type="component" value="Unassembled WGS sequence"/>
</dbReference>
<evidence type="ECO:0000256" key="3">
    <source>
        <dbReference type="ARBA" id="ARBA00022771"/>
    </source>
</evidence>
<dbReference type="GO" id="GO:0000977">
    <property type="term" value="F:RNA polymerase II transcription regulatory region sequence-specific DNA binding"/>
    <property type="evidence" value="ECO:0007669"/>
    <property type="project" value="TreeGrafter"/>
</dbReference>
<dbReference type="Gene3D" id="3.30.160.60">
    <property type="entry name" value="Classic Zinc Finger"/>
    <property type="match status" value="3"/>
</dbReference>
<dbReference type="InterPro" id="IPR036236">
    <property type="entry name" value="Znf_C2H2_sf"/>
</dbReference>
<keyword evidence="2" id="KW-0677">Repeat</keyword>
<dbReference type="AlphaFoldDB" id="A0A0C3AU89"/>
<dbReference type="OrthoDB" id="6077919at2759"/>
<organism evidence="8 9">
    <name type="scientific">Piloderma croceum (strain F 1598)</name>
    <dbReference type="NCBI Taxonomy" id="765440"/>
    <lineage>
        <taxon>Eukaryota</taxon>
        <taxon>Fungi</taxon>
        <taxon>Dikarya</taxon>
        <taxon>Basidiomycota</taxon>
        <taxon>Agaricomycotina</taxon>
        <taxon>Agaricomycetes</taxon>
        <taxon>Agaricomycetidae</taxon>
        <taxon>Atheliales</taxon>
        <taxon>Atheliaceae</taxon>
        <taxon>Piloderma</taxon>
    </lineage>
</organism>
<dbReference type="EMBL" id="KN833024">
    <property type="protein sequence ID" value="KIM77508.1"/>
    <property type="molecule type" value="Genomic_DNA"/>
</dbReference>
<evidence type="ECO:0000256" key="4">
    <source>
        <dbReference type="ARBA" id="ARBA00022833"/>
    </source>
</evidence>
<feature type="domain" description="C2H2-type" evidence="7">
    <location>
        <begin position="257"/>
        <end position="286"/>
    </location>
</feature>
<evidence type="ECO:0000256" key="5">
    <source>
        <dbReference type="PROSITE-ProRule" id="PRU00042"/>
    </source>
</evidence>
<keyword evidence="1" id="KW-0479">Metal-binding</keyword>
<dbReference type="PROSITE" id="PS00028">
    <property type="entry name" value="ZINC_FINGER_C2H2_1"/>
    <property type="match status" value="3"/>
</dbReference>
<accession>A0A0C3AU89</accession>
<protein>
    <recommendedName>
        <fullName evidence="7">C2H2-type domain-containing protein</fullName>
    </recommendedName>
</protein>
<dbReference type="SMART" id="SM00355">
    <property type="entry name" value="ZnF_C2H2"/>
    <property type="match status" value="8"/>
</dbReference>
<dbReference type="InParanoid" id="A0A0C3AU89"/>
<evidence type="ECO:0000313" key="8">
    <source>
        <dbReference type="EMBL" id="KIM77508.1"/>
    </source>
</evidence>
<dbReference type="HOGENOM" id="CLU_075838_1_1_1"/>
<evidence type="ECO:0000256" key="1">
    <source>
        <dbReference type="ARBA" id="ARBA00022723"/>
    </source>
</evidence>
<gene>
    <name evidence="8" type="ORF">PILCRDRAFT_825282</name>
</gene>
<dbReference type="InterPro" id="IPR013087">
    <property type="entry name" value="Znf_C2H2_type"/>
</dbReference>
<dbReference type="GO" id="GO:0008270">
    <property type="term" value="F:zinc ion binding"/>
    <property type="evidence" value="ECO:0007669"/>
    <property type="project" value="UniProtKB-KW"/>
</dbReference>
<feature type="domain" description="C2H2-type" evidence="7">
    <location>
        <begin position="79"/>
        <end position="109"/>
    </location>
</feature>
<keyword evidence="3 5" id="KW-0863">Zinc-finger</keyword>
<dbReference type="STRING" id="765440.A0A0C3AU89"/>
<evidence type="ECO:0000259" key="7">
    <source>
        <dbReference type="PROSITE" id="PS50157"/>
    </source>
</evidence>
<dbReference type="PANTHER" id="PTHR24409">
    <property type="entry name" value="ZINC FINGER PROTEIN 142"/>
    <property type="match status" value="1"/>
</dbReference>
<dbReference type="GO" id="GO:0005634">
    <property type="term" value="C:nucleus"/>
    <property type="evidence" value="ECO:0007669"/>
    <property type="project" value="TreeGrafter"/>
</dbReference>
<dbReference type="Pfam" id="PF13912">
    <property type="entry name" value="zf-C2H2_6"/>
    <property type="match status" value="1"/>
</dbReference>
<sequence length="335" mass="37959">MPRCDCSREFSTSEGLHAHSRAKADHAYCGDCRRPFSSFDALHSHYRDSADHDYCNDCRRLFSSFDALHTHYRDHADHPYCKECNRLFFSSNALNQHFENSPIHQDATDNESEHSDESDADNEPAVCSACERSFVDRLSLYQHLAASSKHNWCFVCSRDFSTDTALNQHSSSRVHKARDLNCPLCSKTFKFPSAIALHIESGGCRDIHRHQVTAVIHALELVPTVSISHRIQGPSGTVSRTITSYTASEQAFNGTAYECYLCHRTFRTLVSLNAHLTSPAHDDDEFKCPKCERTYKLISGLIQHIETEVCGLARFEQVEDHTNALTAQFTRLLKL</sequence>
<dbReference type="PANTHER" id="PTHR24409:SF295">
    <property type="entry name" value="AZ2-RELATED"/>
    <property type="match status" value="1"/>
</dbReference>
<dbReference type="SUPFAM" id="SSF57667">
    <property type="entry name" value="beta-beta-alpha zinc fingers"/>
    <property type="match status" value="3"/>
</dbReference>
<evidence type="ECO:0000313" key="9">
    <source>
        <dbReference type="Proteomes" id="UP000054166"/>
    </source>
</evidence>